<comment type="caution">
    <text evidence="1">The sequence shown here is derived from an EMBL/GenBank/DDBJ whole genome shotgun (WGS) entry which is preliminary data.</text>
</comment>
<reference evidence="1" key="1">
    <citation type="submission" date="2021-06" db="EMBL/GenBank/DDBJ databases">
        <authorList>
            <person name="Kallberg Y."/>
            <person name="Tangrot J."/>
            <person name="Rosling A."/>
        </authorList>
    </citation>
    <scope>NUCLEOTIDE SEQUENCE</scope>
    <source>
        <strain evidence="1">CL551</strain>
    </source>
</reference>
<dbReference type="AlphaFoldDB" id="A0A9N9I615"/>
<evidence type="ECO:0000313" key="2">
    <source>
        <dbReference type="Proteomes" id="UP000789342"/>
    </source>
</evidence>
<name>A0A9N9I615_9GLOM</name>
<proteinExistence type="predicted"/>
<sequence length="219" mass="24521">MELHFSTDFPPYGEVAVYIEAHRLENLASLKLIPNKEKIDTTLKLTNIKPSINITGSNIFRYLARSSEHNSLYDETDLSELFNISYQDDLLNIFSARSIPDLKPALIHESLEKHGRSYLVYPDRPVLADFSAWGILKATGGNEGSNNNKDWMNKMNELKASQIAMEVVDATIKTDNSNSPTSLPKISGADYENNKLDPFRGIVASMIAEYTGKSADEIF</sequence>
<gene>
    <name evidence="1" type="ORF">AMORRO_LOCUS13402</name>
</gene>
<protein>
    <submittedName>
        <fullName evidence="1">2600_t:CDS:1</fullName>
    </submittedName>
</protein>
<organism evidence="1 2">
    <name type="scientific">Acaulospora morrowiae</name>
    <dbReference type="NCBI Taxonomy" id="94023"/>
    <lineage>
        <taxon>Eukaryota</taxon>
        <taxon>Fungi</taxon>
        <taxon>Fungi incertae sedis</taxon>
        <taxon>Mucoromycota</taxon>
        <taxon>Glomeromycotina</taxon>
        <taxon>Glomeromycetes</taxon>
        <taxon>Diversisporales</taxon>
        <taxon>Acaulosporaceae</taxon>
        <taxon>Acaulospora</taxon>
    </lineage>
</organism>
<evidence type="ECO:0000313" key="1">
    <source>
        <dbReference type="EMBL" id="CAG8722043.1"/>
    </source>
</evidence>
<dbReference type="Proteomes" id="UP000789342">
    <property type="component" value="Unassembled WGS sequence"/>
</dbReference>
<accession>A0A9N9I615</accession>
<feature type="non-terminal residue" evidence="1">
    <location>
        <position position="219"/>
    </location>
</feature>
<dbReference type="EMBL" id="CAJVPV010022855">
    <property type="protein sequence ID" value="CAG8722043.1"/>
    <property type="molecule type" value="Genomic_DNA"/>
</dbReference>
<keyword evidence="2" id="KW-1185">Reference proteome</keyword>
<dbReference type="Gene3D" id="1.20.1050.130">
    <property type="match status" value="1"/>
</dbReference>